<dbReference type="EMBL" id="OW150024">
    <property type="protein sequence ID" value="CAH2030136.1"/>
    <property type="molecule type" value="Genomic_DNA"/>
</dbReference>
<keyword evidence="6" id="KW-0472">Membrane</keyword>
<evidence type="ECO:0000256" key="9">
    <source>
        <dbReference type="SAM" id="SignalP"/>
    </source>
</evidence>
<evidence type="ECO:0000313" key="11">
    <source>
        <dbReference type="Proteomes" id="UP001295463"/>
    </source>
</evidence>
<evidence type="ECO:0000256" key="8">
    <source>
        <dbReference type="SAM" id="Coils"/>
    </source>
</evidence>
<evidence type="ECO:0000313" key="10">
    <source>
        <dbReference type="EMBL" id="CAH2030136.1"/>
    </source>
</evidence>
<comment type="subcellular location">
    <subcellularLocation>
        <location evidence="1">Cell outer membrane</location>
    </subcellularLocation>
</comment>
<feature type="coiled-coil region" evidence="8">
    <location>
        <begin position="163"/>
        <end position="190"/>
    </location>
</feature>
<keyword evidence="11" id="KW-1185">Reference proteome</keyword>
<keyword evidence="8" id="KW-0175">Coiled coil</keyword>
<evidence type="ECO:0000256" key="5">
    <source>
        <dbReference type="ARBA" id="ARBA00022692"/>
    </source>
</evidence>
<evidence type="ECO:0000256" key="6">
    <source>
        <dbReference type="ARBA" id="ARBA00023136"/>
    </source>
</evidence>
<dbReference type="PANTHER" id="PTHR30026:SF21">
    <property type="entry name" value="SLR1270 PROTEIN"/>
    <property type="match status" value="1"/>
</dbReference>
<dbReference type="InterPro" id="IPR051906">
    <property type="entry name" value="TolC-like"/>
</dbReference>
<dbReference type="PANTHER" id="PTHR30026">
    <property type="entry name" value="OUTER MEMBRANE PROTEIN TOLC"/>
    <property type="match status" value="1"/>
</dbReference>
<comment type="similarity">
    <text evidence="2">Belongs to the outer membrane factor (OMF) (TC 1.B.17) family.</text>
</comment>
<evidence type="ECO:0000256" key="4">
    <source>
        <dbReference type="ARBA" id="ARBA00022452"/>
    </source>
</evidence>
<dbReference type="SUPFAM" id="SSF56954">
    <property type="entry name" value="Outer membrane efflux proteins (OEP)"/>
    <property type="match status" value="1"/>
</dbReference>
<dbReference type="InterPro" id="IPR003423">
    <property type="entry name" value="OMP_efflux"/>
</dbReference>
<feature type="signal peptide" evidence="9">
    <location>
        <begin position="1"/>
        <end position="21"/>
    </location>
</feature>
<name>A0ABM9D6Y9_9BACT</name>
<dbReference type="Pfam" id="PF02321">
    <property type="entry name" value="OEP"/>
    <property type="match status" value="1"/>
</dbReference>
<accession>A0ABM9D6Y9</accession>
<evidence type="ECO:0000256" key="1">
    <source>
        <dbReference type="ARBA" id="ARBA00004442"/>
    </source>
</evidence>
<evidence type="ECO:0000256" key="3">
    <source>
        <dbReference type="ARBA" id="ARBA00022448"/>
    </source>
</evidence>
<proteinExistence type="inferred from homology"/>
<sequence>MAHILIILAALLPLACTPADAGELQALTLHEAIVRGLERNNRVIASGHQAAAARIAATAAGRHYLPTVHLEETWSRSNLPVATFMMKLNQGRFQNRDFDVARLNNPAPVSDFRTALTLEQPLLTPSAPGTAAMAREEAQSREALTEQTRQQVAFTIFRLYLEVHKAKSHRAALETALTEARERRRQAAVRIAAGLGLASDELRAATHLAALEQRRISADHALVLARMQLALATGGSPGDEVDTAETARLRQPDRSLANLLTTARQMRPDLQSAERERERAEAALRRARSGFLPTVSAFGSWQMHDTATPFGRDQDAWMAGVSLRWNLFDGLRTIHGVGQARAERAAATELLVGQENEVGYQVHEAWLRRIEAQQRVEVARSAVSAAAETVRLLAKRFDNALATMVEVLDAQNVLDQARAAVVESEAELHLATGRLYHVAGLFLKEVL</sequence>
<dbReference type="Gene3D" id="1.20.1600.10">
    <property type="entry name" value="Outer membrane efflux proteins (OEP)"/>
    <property type="match status" value="1"/>
</dbReference>
<dbReference type="RefSeq" id="WP_305731096.1">
    <property type="nucleotide sequence ID" value="NZ_OW150024.1"/>
</dbReference>
<keyword evidence="4" id="KW-1134">Transmembrane beta strand</keyword>
<keyword evidence="7" id="KW-0998">Cell outer membrane</keyword>
<evidence type="ECO:0000256" key="2">
    <source>
        <dbReference type="ARBA" id="ARBA00007613"/>
    </source>
</evidence>
<protein>
    <submittedName>
        <fullName evidence="10">Outer membrane protein TolC</fullName>
    </submittedName>
</protein>
<organism evidence="10 11">
    <name type="scientific">Trichlorobacter ammonificans</name>
    <dbReference type="NCBI Taxonomy" id="2916410"/>
    <lineage>
        <taxon>Bacteria</taxon>
        <taxon>Pseudomonadati</taxon>
        <taxon>Thermodesulfobacteriota</taxon>
        <taxon>Desulfuromonadia</taxon>
        <taxon>Geobacterales</taxon>
        <taxon>Geobacteraceae</taxon>
        <taxon>Trichlorobacter</taxon>
    </lineage>
</organism>
<feature type="chain" id="PRO_5046686350" evidence="9">
    <location>
        <begin position="22"/>
        <end position="447"/>
    </location>
</feature>
<dbReference type="Proteomes" id="UP001295463">
    <property type="component" value="Chromosome"/>
</dbReference>
<evidence type="ECO:0000256" key="7">
    <source>
        <dbReference type="ARBA" id="ARBA00023237"/>
    </source>
</evidence>
<gene>
    <name evidence="10" type="ORF">GEAMG1_0314</name>
</gene>
<keyword evidence="3" id="KW-0813">Transport</keyword>
<keyword evidence="9" id="KW-0732">Signal</keyword>
<reference evidence="10 11" key="1">
    <citation type="submission" date="2022-03" db="EMBL/GenBank/DDBJ databases">
        <authorList>
            <person name="Koch H."/>
        </authorList>
    </citation>
    <scope>NUCLEOTIDE SEQUENCE [LARGE SCALE GENOMIC DNA]</scope>
    <source>
        <strain evidence="10 11">G1</strain>
    </source>
</reference>
<keyword evidence="5" id="KW-0812">Transmembrane</keyword>